<dbReference type="InterPro" id="IPR055368">
    <property type="entry name" value="WH3_Lhr"/>
</dbReference>
<evidence type="ECO:0000313" key="13">
    <source>
        <dbReference type="Proteomes" id="UP001302719"/>
    </source>
</evidence>
<dbReference type="CDD" id="cd17922">
    <property type="entry name" value="DEXHc_LHR-like"/>
    <property type="match status" value="1"/>
</dbReference>
<feature type="compositionally biased region" description="Basic and acidic residues" evidence="9">
    <location>
        <begin position="1330"/>
        <end position="1341"/>
    </location>
</feature>
<dbReference type="Pfam" id="PF23235">
    <property type="entry name" value="WHD_3rd_Lhr"/>
    <property type="match status" value="1"/>
</dbReference>
<dbReference type="PROSITE" id="PS51192">
    <property type="entry name" value="HELICASE_ATP_BIND_1"/>
    <property type="match status" value="1"/>
</dbReference>
<dbReference type="InterPro" id="IPR052511">
    <property type="entry name" value="ATP-dep_Helicase"/>
</dbReference>
<dbReference type="GO" id="GO:0003677">
    <property type="term" value="F:DNA binding"/>
    <property type="evidence" value="ECO:0007669"/>
    <property type="project" value="UniProtKB-KW"/>
</dbReference>
<feature type="domain" description="Helicase ATP-binding" evidence="10">
    <location>
        <begin position="29"/>
        <end position="223"/>
    </location>
</feature>
<dbReference type="SMART" id="SM00490">
    <property type="entry name" value="HELICc"/>
    <property type="match status" value="1"/>
</dbReference>
<dbReference type="InterPro" id="IPR045628">
    <property type="entry name" value="Lhr_WH_dom"/>
</dbReference>
<feature type="domain" description="Helicase C-terminal" evidence="11">
    <location>
        <begin position="269"/>
        <end position="427"/>
    </location>
</feature>
<dbReference type="Pfam" id="PF19306">
    <property type="entry name" value="WHD_Lhr"/>
    <property type="match status" value="1"/>
</dbReference>
<dbReference type="Pfam" id="PF17782">
    <property type="entry name" value="WHD_DprA"/>
    <property type="match status" value="1"/>
</dbReference>
<keyword evidence="7" id="KW-0234">DNA repair</keyword>
<dbReference type="Proteomes" id="UP001302719">
    <property type="component" value="Chromosome"/>
</dbReference>
<keyword evidence="2" id="KW-0227">DNA damage</keyword>
<keyword evidence="13" id="KW-1185">Reference proteome</keyword>
<keyword evidence="3" id="KW-0378">Hydrolase</keyword>
<dbReference type="Pfam" id="PF00271">
    <property type="entry name" value="Helicase_C"/>
    <property type="match status" value="1"/>
</dbReference>
<evidence type="ECO:0000256" key="3">
    <source>
        <dbReference type="ARBA" id="ARBA00022801"/>
    </source>
</evidence>
<dbReference type="EMBL" id="CP116967">
    <property type="protein sequence ID" value="WNM57635.1"/>
    <property type="molecule type" value="Genomic_DNA"/>
</dbReference>
<keyword evidence="1" id="KW-0547">Nucleotide-binding</keyword>
<evidence type="ECO:0000256" key="4">
    <source>
        <dbReference type="ARBA" id="ARBA00022806"/>
    </source>
</evidence>
<keyword evidence="8" id="KW-0413">Isomerase</keyword>
<feature type="compositionally biased region" description="Basic residues" evidence="9">
    <location>
        <begin position="1310"/>
        <end position="1323"/>
    </location>
</feature>
<dbReference type="Pfam" id="PF00270">
    <property type="entry name" value="DEAD"/>
    <property type="match status" value="1"/>
</dbReference>
<evidence type="ECO:0000256" key="6">
    <source>
        <dbReference type="ARBA" id="ARBA00023125"/>
    </source>
</evidence>
<evidence type="ECO:0000256" key="9">
    <source>
        <dbReference type="SAM" id="MobiDB-lite"/>
    </source>
</evidence>
<feature type="region of interest" description="Disordered" evidence="9">
    <location>
        <begin position="1310"/>
        <end position="1341"/>
    </location>
</feature>
<protein>
    <submittedName>
        <fullName evidence="12">DEAD/DEAH box helicase</fullName>
    </submittedName>
</protein>
<evidence type="ECO:0000256" key="5">
    <source>
        <dbReference type="ARBA" id="ARBA00022840"/>
    </source>
</evidence>
<dbReference type="SUPFAM" id="SSF52540">
    <property type="entry name" value="P-loop containing nucleoside triphosphate hydrolases"/>
    <property type="match status" value="1"/>
</dbReference>
<organism evidence="12 13">
    <name type="scientific">Candidatus Nitrospira allomarina</name>
    <dbReference type="NCBI Taxonomy" id="3020900"/>
    <lineage>
        <taxon>Bacteria</taxon>
        <taxon>Pseudomonadati</taxon>
        <taxon>Nitrospirota</taxon>
        <taxon>Nitrospiria</taxon>
        <taxon>Nitrospirales</taxon>
        <taxon>Nitrospiraceae</taxon>
        <taxon>Nitrospira</taxon>
    </lineage>
</organism>
<keyword evidence="4 12" id="KW-0347">Helicase</keyword>
<dbReference type="InterPro" id="IPR001650">
    <property type="entry name" value="Helicase_C-like"/>
</dbReference>
<keyword evidence="6" id="KW-0238">DNA-binding</keyword>
<gene>
    <name evidence="12" type="ORF">PP769_16940</name>
</gene>
<sequence>MPLNSFHPVVQEWFTTKLGAPTDVQRASWPAIHSGQHALISAPTGSGKTLAAFLTCIDHLLRQAIGGELEDGIQVVYVSPLRALSHDIHKNLELPLAEISELALSAGFLGPRIRVEVRTGDTPPAQRQQQLKHPPHILVTTPESLFLLVTAKRSRELLTGVHTVIVDEIHALAPNKRGAHLALSLERLDAVTSRRLVRIGLSATQRPLERVAHFLLGESAHRAKAQQPSLFDSSHCHIVDIGHRRQLDLQVEVPKDELGAIATNAIWSEIYDRIADIAGPHRSTLVFVNTRRLAERVAHHLEERLGENQVASHHGSLSRKLRLDAEERLKTGRIKVMVATASLELGIDIGCIDVVCQIGSPRAIATCLQRVGRAGHQVGAVPQGRLFCTTRDELVECAAVVRAIRQGQLETIEIPSAPLDILIQQIIAEVAAQEWNARDLFALCRSAYPYRELTWESFESLLQVVAEGFVPGRRRLYALMSYDRHEGRLRPKRGGRLAALTSGGAIPETATYQVVAEPDGTVVGTVDEDFAIESLAGDIMLLGTTSWRIRGIETGKVRVEDAHGAPPNIPFWRGEAPSRSLELSQAVADVREQIFQLLKQGAVPGDETARLWFYEACGVDAGGADQLLAYVAEGTQILGGVPTQTCVIAERFFDEAGGMQLVLHAPFGGRVNRAWGLALRKRFCVNFDFELQAAATDDGLVLSLGEQHSFPLEAIFGFVHPNTVREVLIQATLATPLFLTRWRWNVTRALALLRFQHGKRVPVHLQRMRAEDLLAAAFPMAAACGDNHVGDIPVPDHQLVQETLHDCLTEAMDLEGLRQVLERIENQEIQVRVVESPVPSMFAHEILNANPYAFLDDAPLEERRARAVNLRRTSSSAFDGNIGTLDAVAIDVVVEEAWPVVRDADELFDVLQVLGWLPFAMGESWHEMGDALLSCGRLLLLRVPVEGLPETKAVKGWTTREHLTRLQALFPEAKVVAGLQDTRALSVGDASITSASAARDVVQGWMPHVGPVTADELSRRLNVPARLVQQALLQLEGEGQVLRGHFRPSSQIDSLTGSPMRVEQSNGNHAVEEEWCDRSLLARIHRRTVTSLRREIEPVAASDFMRFLFRWQHRAPGTELHGEAGLREVIHQLAGFEAPASAWESSLFTTRLAHYKPEWLDLLCLRGEVAWGRLTPPESKATLLPVVGTGQGSDAFTLDAGAAVPAFRPLTPTRLAPISFLRRQDVSWILSVAKPGASAGLLGGGVHLSGVAQAVCDCLDRRGACFFADLTGRTGHLPAEVEQALWELVATGLVTADGFDPMRALLDPRRRRAEGKDRARRPGHSVGRWDLFRGDPGAHDEEPQVLPHPHEQWARQLAHRYGVVFRDLLKRESLPVTWRELLVQYRKLEWRGEMRGGRFVNGFTGEQFALPDAVESLRAVRRDIQAGAQEIRLSAADPLNLVGIILPGERISAHTSKPIFFRNGVPSADIVSVVSLA</sequence>
<dbReference type="Pfam" id="PF23234">
    <property type="entry name" value="WHD_4th_Lhr"/>
    <property type="match status" value="1"/>
</dbReference>
<accession>A0AA96GCT9</accession>
<dbReference type="InterPro" id="IPR011545">
    <property type="entry name" value="DEAD/DEAH_box_helicase_dom"/>
</dbReference>
<dbReference type="SMART" id="SM00487">
    <property type="entry name" value="DEXDc"/>
    <property type="match status" value="1"/>
</dbReference>
<name>A0AA96GCT9_9BACT</name>
<dbReference type="KEGG" id="nall:PP769_16940"/>
<dbReference type="CDD" id="cd18796">
    <property type="entry name" value="SF2_C_LHR"/>
    <property type="match status" value="1"/>
</dbReference>
<evidence type="ECO:0000259" key="11">
    <source>
        <dbReference type="PROSITE" id="PS51194"/>
    </source>
</evidence>
<dbReference type="RefSeq" id="WP_312642349.1">
    <property type="nucleotide sequence ID" value="NZ_CP116967.1"/>
</dbReference>
<dbReference type="GO" id="GO:0005524">
    <property type="term" value="F:ATP binding"/>
    <property type="evidence" value="ECO:0007669"/>
    <property type="project" value="UniProtKB-KW"/>
</dbReference>
<dbReference type="InterPro" id="IPR013701">
    <property type="entry name" value="Lhr-like_DEAD/DEAH_assoc"/>
</dbReference>
<evidence type="ECO:0000256" key="1">
    <source>
        <dbReference type="ARBA" id="ARBA00022741"/>
    </source>
</evidence>
<proteinExistence type="predicted"/>
<dbReference type="InterPro" id="IPR055367">
    <property type="entry name" value="WH4_Lhr"/>
</dbReference>
<dbReference type="GO" id="GO:0006281">
    <property type="term" value="P:DNA repair"/>
    <property type="evidence" value="ECO:0007669"/>
    <property type="project" value="UniProtKB-KW"/>
</dbReference>
<evidence type="ECO:0000256" key="8">
    <source>
        <dbReference type="ARBA" id="ARBA00023235"/>
    </source>
</evidence>
<dbReference type="InterPro" id="IPR027417">
    <property type="entry name" value="P-loop_NTPase"/>
</dbReference>
<dbReference type="PANTHER" id="PTHR47962:SF5">
    <property type="entry name" value="ATP-DEPENDENT HELICASE LHR-RELATED"/>
    <property type="match status" value="1"/>
</dbReference>
<evidence type="ECO:0000259" key="10">
    <source>
        <dbReference type="PROSITE" id="PS51192"/>
    </source>
</evidence>
<evidence type="ECO:0000256" key="7">
    <source>
        <dbReference type="ARBA" id="ARBA00023204"/>
    </source>
</evidence>
<reference evidence="12 13" key="1">
    <citation type="submission" date="2023-01" db="EMBL/GenBank/DDBJ databases">
        <title>Cultivation and genomic characterization of new, ubiquitous marine nitrite-oxidizing bacteria from the Nitrospirales.</title>
        <authorList>
            <person name="Mueller A.J."/>
            <person name="Daebeler A."/>
            <person name="Herbold C.W."/>
            <person name="Kirkegaard R.H."/>
            <person name="Daims H."/>
        </authorList>
    </citation>
    <scope>NUCLEOTIDE SEQUENCE [LARGE SCALE GENOMIC DNA]</scope>
    <source>
        <strain evidence="12 13">VA</strain>
    </source>
</reference>
<keyword evidence="5" id="KW-0067">ATP-binding</keyword>
<dbReference type="GO" id="GO:0016887">
    <property type="term" value="F:ATP hydrolysis activity"/>
    <property type="evidence" value="ECO:0007669"/>
    <property type="project" value="TreeGrafter"/>
</dbReference>
<dbReference type="InterPro" id="IPR041614">
    <property type="entry name" value="DprA_WH"/>
</dbReference>
<evidence type="ECO:0000256" key="2">
    <source>
        <dbReference type="ARBA" id="ARBA00022763"/>
    </source>
</evidence>
<dbReference type="Gene3D" id="3.40.50.300">
    <property type="entry name" value="P-loop containing nucleotide triphosphate hydrolases"/>
    <property type="match status" value="2"/>
</dbReference>
<dbReference type="GO" id="GO:0004386">
    <property type="term" value="F:helicase activity"/>
    <property type="evidence" value="ECO:0007669"/>
    <property type="project" value="UniProtKB-KW"/>
</dbReference>
<dbReference type="InterPro" id="IPR014001">
    <property type="entry name" value="Helicase_ATP-bd"/>
</dbReference>
<dbReference type="PANTHER" id="PTHR47962">
    <property type="entry name" value="ATP-DEPENDENT HELICASE LHR-RELATED-RELATED"/>
    <property type="match status" value="1"/>
</dbReference>
<evidence type="ECO:0000313" key="12">
    <source>
        <dbReference type="EMBL" id="WNM57635.1"/>
    </source>
</evidence>
<dbReference type="PROSITE" id="PS51194">
    <property type="entry name" value="HELICASE_CTER"/>
    <property type="match status" value="1"/>
</dbReference>
<dbReference type="Pfam" id="PF08494">
    <property type="entry name" value="DEAD_assoc"/>
    <property type="match status" value="1"/>
</dbReference>